<organism evidence="2 3">
    <name type="scientific">Hebeloma cylindrosporum</name>
    <dbReference type="NCBI Taxonomy" id="76867"/>
    <lineage>
        <taxon>Eukaryota</taxon>
        <taxon>Fungi</taxon>
        <taxon>Dikarya</taxon>
        <taxon>Basidiomycota</taxon>
        <taxon>Agaricomycotina</taxon>
        <taxon>Agaricomycetes</taxon>
        <taxon>Agaricomycetidae</taxon>
        <taxon>Agaricales</taxon>
        <taxon>Agaricineae</taxon>
        <taxon>Hymenogastraceae</taxon>
        <taxon>Hebeloma</taxon>
    </lineage>
</organism>
<sequence length="417" mass="45824">MAYLCNSDILSLIFIDAFQNATSSLLTLRSVNRAWFYVAGSTPRLWTKLVLNRKSDFTNLEYAQFYLQRSGALPIDIHIALPGDVDVDEIGGVTALLRDQTSRFRSFELHVRIHEELEAFISSIGEGRPAPLLENLVLKVQRCTESRSIRSFLSLPAAFIPSPRLAHIELPGCPMPAAFPPCPHLSTLTSLTIDAMPFESGVGLRDIVEILDSSPALQHFVFKATDDFSYDTIGSLDYPHAISLPDLLTADVTAPGSGADLLRAINAPQLTDVRLDGFRADNFEGRWEGSLTEPVSATVRRLSVRSPNLRRLALEHTVFHSPLEDYALIFNSAGFTHLQELLLIGTDINDEALLTASGGPSSLKRATLRDCERVSGAGLLGFVRGRDSDFSLVLQDCINVTKRDIIALSATVEVDFQ</sequence>
<dbReference type="OrthoDB" id="2982757at2759"/>
<dbReference type="InterPro" id="IPR032675">
    <property type="entry name" value="LRR_dom_sf"/>
</dbReference>
<keyword evidence="3" id="KW-1185">Reference proteome</keyword>
<protein>
    <recommendedName>
        <fullName evidence="4">F-box domain-containing protein</fullName>
    </recommendedName>
</protein>
<dbReference type="Proteomes" id="UP000053424">
    <property type="component" value="Unassembled WGS sequence"/>
</dbReference>
<evidence type="ECO:0008006" key="4">
    <source>
        <dbReference type="Google" id="ProtNLM"/>
    </source>
</evidence>
<dbReference type="Gene3D" id="3.80.10.10">
    <property type="entry name" value="Ribonuclease Inhibitor"/>
    <property type="match status" value="1"/>
</dbReference>
<gene>
    <name evidence="2" type="ORF">M413DRAFT_33135</name>
    <name evidence="1" type="ORF">M413DRAFT_33136</name>
</gene>
<evidence type="ECO:0000313" key="3">
    <source>
        <dbReference type="Proteomes" id="UP000053424"/>
    </source>
</evidence>
<accession>A0A0C2X9G3</accession>
<proteinExistence type="predicted"/>
<reference evidence="3" key="2">
    <citation type="submission" date="2015-01" db="EMBL/GenBank/DDBJ databases">
        <title>Evolutionary Origins and Diversification of the Mycorrhizal Mutualists.</title>
        <authorList>
            <consortium name="DOE Joint Genome Institute"/>
            <consortium name="Mycorrhizal Genomics Consortium"/>
            <person name="Kohler A."/>
            <person name="Kuo A."/>
            <person name="Nagy L.G."/>
            <person name="Floudas D."/>
            <person name="Copeland A."/>
            <person name="Barry K.W."/>
            <person name="Cichocki N."/>
            <person name="Veneault-Fourrey C."/>
            <person name="LaButti K."/>
            <person name="Lindquist E.A."/>
            <person name="Lipzen A."/>
            <person name="Lundell T."/>
            <person name="Morin E."/>
            <person name="Murat C."/>
            <person name="Riley R."/>
            <person name="Ohm R."/>
            <person name="Sun H."/>
            <person name="Tunlid A."/>
            <person name="Henrissat B."/>
            <person name="Grigoriev I.V."/>
            <person name="Hibbett D.S."/>
            <person name="Martin F."/>
        </authorList>
    </citation>
    <scope>NUCLEOTIDE SEQUENCE [LARGE SCALE GENOMIC DNA]</scope>
    <source>
        <strain evidence="3">h7</strain>
    </source>
</reference>
<dbReference type="EMBL" id="KN831893">
    <property type="protein sequence ID" value="KIM34645.1"/>
    <property type="molecule type" value="Genomic_DNA"/>
</dbReference>
<dbReference type="AlphaFoldDB" id="A0A0C2X9G3"/>
<evidence type="ECO:0000313" key="2">
    <source>
        <dbReference type="EMBL" id="KIM34648.1"/>
    </source>
</evidence>
<evidence type="ECO:0000313" key="1">
    <source>
        <dbReference type="EMBL" id="KIM34645.1"/>
    </source>
</evidence>
<reference evidence="2 3" key="1">
    <citation type="submission" date="2014-04" db="EMBL/GenBank/DDBJ databases">
        <authorList>
            <consortium name="DOE Joint Genome Institute"/>
            <person name="Kuo A."/>
            <person name="Gay G."/>
            <person name="Dore J."/>
            <person name="Kohler A."/>
            <person name="Nagy L.G."/>
            <person name="Floudas D."/>
            <person name="Copeland A."/>
            <person name="Barry K.W."/>
            <person name="Cichocki N."/>
            <person name="Veneault-Fourrey C."/>
            <person name="LaButti K."/>
            <person name="Lindquist E.A."/>
            <person name="Lipzen A."/>
            <person name="Lundell T."/>
            <person name="Morin E."/>
            <person name="Murat C."/>
            <person name="Sun H."/>
            <person name="Tunlid A."/>
            <person name="Henrissat B."/>
            <person name="Grigoriev I.V."/>
            <person name="Hibbett D.S."/>
            <person name="Martin F."/>
            <person name="Nordberg H.P."/>
            <person name="Cantor M.N."/>
            <person name="Hua S.X."/>
        </authorList>
    </citation>
    <scope>NUCLEOTIDE SEQUENCE [LARGE SCALE GENOMIC DNA]</scope>
    <source>
        <strain evidence="3">h7</strain>
        <strain evidence="2">H7</strain>
    </source>
</reference>
<dbReference type="SUPFAM" id="SSF52047">
    <property type="entry name" value="RNI-like"/>
    <property type="match status" value="1"/>
</dbReference>
<name>A0A0C2X9G3_HEBCY</name>
<dbReference type="EMBL" id="KN831892">
    <property type="protein sequence ID" value="KIM34648.1"/>
    <property type="molecule type" value="Genomic_DNA"/>
</dbReference>
<reference evidence="2" key="3">
    <citation type="submission" date="2015-02" db="EMBL/GenBank/DDBJ databases">
        <title>Evolutionary Origins and Diversification of the Mycorrhizal Mutualists.</title>
        <authorList>
            <consortium name="DOE Joint Genome Institute"/>
            <consortium name="Mycorrhizal Genomics Consortium"/>
            <person name="Kohler A."/>
            <person name="Kuo A."/>
            <person name="Nagy L.G."/>
            <person name="Floudas D."/>
            <person name="Copeland A."/>
            <person name="Barry K.W."/>
            <person name="Cichocki N."/>
            <person name="Veneault-Fourrey C."/>
            <person name="LaButti K."/>
            <person name="Lindquist E.A."/>
            <person name="Lipzen A."/>
            <person name="Lundell T."/>
            <person name="Morin E."/>
            <person name="Murat C."/>
            <person name="Riley R."/>
            <person name="Ohm R."/>
            <person name="Sun H."/>
            <person name="Tunlid A."/>
            <person name="Henrissat B."/>
            <person name="Grigoriev I.V."/>
            <person name="Hibbett D.S."/>
            <person name="Martin F."/>
        </authorList>
    </citation>
    <scope>NUCLEOTIDE SEQUENCE</scope>
    <source>
        <strain evidence="2">H7</strain>
    </source>
</reference>
<dbReference type="HOGENOM" id="CLU_665737_0_0_1"/>